<dbReference type="Pfam" id="PF02536">
    <property type="entry name" value="mTERF"/>
    <property type="match status" value="3"/>
</dbReference>
<dbReference type="SMART" id="SM00733">
    <property type="entry name" value="Mterf"/>
    <property type="match status" value="8"/>
</dbReference>
<dbReference type="AlphaFoldDB" id="A0ABC8RDK0"/>
<dbReference type="PANTHER" id="PTHR13068">
    <property type="entry name" value="CGI-12 PROTEIN-RELATED"/>
    <property type="match status" value="1"/>
</dbReference>
<gene>
    <name evidence="4" type="ORF">ILEXP_LOCUS8604</name>
</gene>
<sequence>MIHFISKNLQNLRPIVLTSRHVFLFSTSTVKQTLKSSNSAEPQTLTVSYLINSCGLSLESAKAASKKLQLGTTDQPESVLNLLKGHGLTQTQIKKLVATRPLILLADPLKTLKPNFELLKTMGFSGVNLVKLLQRDPRILETDAHTVVEFFRAYGFSEKQISTLTMKRPNLYLYNAQKIFTPKLEFFKSVGLSGEEIAQILSSEPYILERSLENHIIPSVDVIRRILGTDEKVLKAIKACYRILEYNLEEVLGRNIEILMNHGVPKSIVLKLMMIQPKSLLVRTTRFGEVVGEITKLGFNPSSLLFVLAVRSMAVTSKSLWERKFGVYCSYGLSEDEIIKAFKLQPMCMITSEKKIQKLMTFFVNELKLKPSMISKNPNLMLLSLEKRIIPRCSVLQLLMSKNLIRRDTSLVFAFRMSEKMFMGKFVSKYQNVIPEVVEAYEGKIKFQGFPVALKM</sequence>
<dbReference type="Gene3D" id="1.25.70.10">
    <property type="entry name" value="Transcription termination factor 3, mitochondrial"/>
    <property type="match status" value="2"/>
</dbReference>
<dbReference type="GO" id="GO:0006353">
    <property type="term" value="P:DNA-templated transcription termination"/>
    <property type="evidence" value="ECO:0007669"/>
    <property type="project" value="UniProtKB-KW"/>
</dbReference>
<name>A0ABC8RDK0_9AQUA</name>
<reference evidence="4 5" key="1">
    <citation type="submission" date="2024-02" db="EMBL/GenBank/DDBJ databases">
        <authorList>
            <person name="Vignale AGUSTIN F."/>
            <person name="Sosa J E."/>
            <person name="Modenutti C."/>
        </authorList>
    </citation>
    <scope>NUCLEOTIDE SEQUENCE [LARGE SCALE GENOMIC DNA]</scope>
</reference>
<comment type="caution">
    <text evidence="4">The sequence shown here is derived from an EMBL/GenBank/DDBJ whole genome shotgun (WGS) entry which is preliminary data.</text>
</comment>
<accession>A0ABC8RDK0</accession>
<dbReference type="InterPro" id="IPR038538">
    <property type="entry name" value="MTERF_sf"/>
</dbReference>
<dbReference type="PANTHER" id="PTHR13068:SF120">
    <property type="entry name" value="TRANSCRIPTION TERMINATION FACTOR MTERF2, CHLOROPLASTIC-LIKE ISOFORM X1"/>
    <property type="match status" value="1"/>
</dbReference>
<dbReference type="EMBL" id="CAUOFW020001095">
    <property type="protein sequence ID" value="CAK9141084.1"/>
    <property type="molecule type" value="Genomic_DNA"/>
</dbReference>
<evidence type="ECO:0000313" key="5">
    <source>
        <dbReference type="Proteomes" id="UP001642360"/>
    </source>
</evidence>
<keyword evidence="3" id="KW-0809">Transit peptide</keyword>
<evidence type="ECO:0000256" key="2">
    <source>
        <dbReference type="ARBA" id="ARBA00022472"/>
    </source>
</evidence>
<evidence type="ECO:0000256" key="3">
    <source>
        <dbReference type="ARBA" id="ARBA00022946"/>
    </source>
</evidence>
<dbReference type="FunFam" id="1.25.70.10:FF:000001">
    <property type="entry name" value="Mitochondrial transcription termination factor-like"/>
    <property type="match status" value="1"/>
</dbReference>
<organism evidence="4 5">
    <name type="scientific">Ilex paraguariensis</name>
    <name type="common">yerba mate</name>
    <dbReference type="NCBI Taxonomy" id="185542"/>
    <lineage>
        <taxon>Eukaryota</taxon>
        <taxon>Viridiplantae</taxon>
        <taxon>Streptophyta</taxon>
        <taxon>Embryophyta</taxon>
        <taxon>Tracheophyta</taxon>
        <taxon>Spermatophyta</taxon>
        <taxon>Magnoliopsida</taxon>
        <taxon>eudicotyledons</taxon>
        <taxon>Gunneridae</taxon>
        <taxon>Pentapetalae</taxon>
        <taxon>asterids</taxon>
        <taxon>campanulids</taxon>
        <taxon>Aquifoliales</taxon>
        <taxon>Aquifoliaceae</taxon>
        <taxon>Ilex</taxon>
    </lineage>
</organism>
<evidence type="ECO:0000256" key="1">
    <source>
        <dbReference type="ARBA" id="ARBA00007692"/>
    </source>
</evidence>
<comment type="similarity">
    <text evidence="1">Belongs to the mTERF family.</text>
</comment>
<protein>
    <submittedName>
        <fullName evidence="4">Uncharacterized protein</fullName>
    </submittedName>
</protein>
<dbReference type="Proteomes" id="UP001642360">
    <property type="component" value="Unassembled WGS sequence"/>
</dbReference>
<dbReference type="InterPro" id="IPR003690">
    <property type="entry name" value="MTERF"/>
</dbReference>
<keyword evidence="2" id="KW-0805">Transcription regulation</keyword>
<keyword evidence="2" id="KW-0804">Transcription</keyword>
<evidence type="ECO:0000313" key="4">
    <source>
        <dbReference type="EMBL" id="CAK9141084.1"/>
    </source>
</evidence>
<proteinExistence type="inferred from homology"/>
<keyword evidence="5" id="KW-1185">Reference proteome</keyword>
<keyword evidence="2" id="KW-0806">Transcription termination</keyword>